<accession>A0ABP8ITF1</accession>
<organism evidence="2 3">
    <name type="scientific">Hymenobacter koreensis</name>
    <dbReference type="NCBI Taxonomy" id="1084523"/>
    <lineage>
        <taxon>Bacteria</taxon>
        <taxon>Pseudomonadati</taxon>
        <taxon>Bacteroidota</taxon>
        <taxon>Cytophagia</taxon>
        <taxon>Cytophagales</taxon>
        <taxon>Hymenobacteraceae</taxon>
        <taxon>Hymenobacter</taxon>
    </lineage>
</organism>
<evidence type="ECO:0000313" key="3">
    <source>
        <dbReference type="Proteomes" id="UP001500454"/>
    </source>
</evidence>
<comment type="caution">
    <text evidence="2">The sequence shown here is derived from an EMBL/GenBank/DDBJ whole genome shotgun (WGS) entry which is preliminary data.</text>
</comment>
<proteinExistence type="predicted"/>
<gene>
    <name evidence="2" type="ORF">GCM10023186_01230</name>
</gene>
<dbReference type="InterPro" id="IPR013783">
    <property type="entry name" value="Ig-like_fold"/>
</dbReference>
<evidence type="ECO:0008006" key="4">
    <source>
        <dbReference type="Google" id="ProtNLM"/>
    </source>
</evidence>
<keyword evidence="1" id="KW-0732">Signal</keyword>
<dbReference type="Proteomes" id="UP001500454">
    <property type="component" value="Unassembled WGS sequence"/>
</dbReference>
<reference evidence="3" key="1">
    <citation type="journal article" date="2019" name="Int. J. Syst. Evol. Microbiol.">
        <title>The Global Catalogue of Microorganisms (GCM) 10K type strain sequencing project: providing services to taxonomists for standard genome sequencing and annotation.</title>
        <authorList>
            <consortium name="The Broad Institute Genomics Platform"/>
            <consortium name="The Broad Institute Genome Sequencing Center for Infectious Disease"/>
            <person name="Wu L."/>
            <person name="Ma J."/>
        </authorList>
    </citation>
    <scope>NUCLEOTIDE SEQUENCE [LARGE SCALE GENOMIC DNA]</scope>
    <source>
        <strain evidence="3">JCM 17924</strain>
    </source>
</reference>
<evidence type="ECO:0000313" key="2">
    <source>
        <dbReference type="EMBL" id="GAA4372104.1"/>
    </source>
</evidence>
<name>A0ABP8ITF1_9BACT</name>
<keyword evidence="3" id="KW-1185">Reference proteome</keyword>
<sequence length="501" mass="52429">MKKVYTSFWLALLLVGFTTVSYGQSSSNCSGQFTITYPSGTGTATTTINNGTGDLTGSYCPSATASTALVVTPISNGILTLRRAIGTDTAVVMTINPSLAGTTHTFALPQIATQATYILASTIDCPNAKLKEFNLVLAPTLTVRASSAGTALGAQDAVCPGTRVTIEASGATSGSQYLLSAGGQVINSNTTGVFDVMPSESTTYTVATNTPTCGSDLVSQNIRVLTKNLVLESNDEDNNVQPGTEVILSTTQGTGGPYTYTANNGISTTTLAATSAQITVTPTRTTLYTVSGTTIESNCPSTVSLLITVNNAPLPIELVAFSAVWSGKGALLTWATATEKNNAYFVVERSLTGAEFQAVGQLAGAGTTPNRSTYRFTDNSVPQGSGRTLYYRLRQVDEDQTSTLSPVRTVQVPAAEQLFTASVFPNPYEKTASVQLDALEAGPVTFTVQNALGQTVRRLTATVATGLQTIALPETATLPAGIYYLTARQGKQQQVLKMIKR</sequence>
<dbReference type="NCBIfam" id="TIGR04183">
    <property type="entry name" value="Por_Secre_tail"/>
    <property type="match status" value="1"/>
</dbReference>
<dbReference type="Gene3D" id="2.60.40.10">
    <property type="entry name" value="Immunoglobulins"/>
    <property type="match status" value="1"/>
</dbReference>
<evidence type="ECO:0000256" key="1">
    <source>
        <dbReference type="SAM" id="SignalP"/>
    </source>
</evidence>
<feature type="signal peptide" evidence="1">
    <location>
        <begin position="1"/>
        <end position="23"/>
    </location>
</feature>
<dbReference type="RefSeq" id="WP_345220412.1">
    <property type="nucleotide sequence ID" value="NZ_BAABHA010000001.1"/>
</dbReference>
<dbReference type="EMBL" id="BAABHA010000001">
    <property type="protein sequence ID" value="GAA4372104.1"/>
    <property type="molecule type" value="Genomic_DNA"/>
</dbReference>
<protein>
    <recommendedName>
        <fullName evidence="4">T9SS type A sorting domain-containing protein</fullName>
    </recommendedName>
</protein>
<feature type="chain" id="PRO_5046650983" description="T9SS type A sorting domain-containing protein" evidence="1">
    <location>
        <begin position="24"/>
        <end position="501"/>
    </location>
</feature>
<dbReference type="InterPro" id="IPR026444">
    <property type="entry name" value="Secre_tail"/>
</dbReference>